<protein>
    <submittedName>
        <fullName evidence="2">Uncharacterized protein</fullName>
    </submittedName>
</protein>
<evidence type="ECO:0000313" key="2">
    <source>
        <dbReference type="EMBL" id="PFH62904.1"/>
    </source>
</evidence>
<feature type="region of interest" description="Disordered" evidence="1">
    <location>
        <begin position="29"/>
        <end position="63"/>
    </location>
</feature>
<evidence type="ECO:0000256" key="1">
    <source>
        <dbReference type="SAM" id="MobiDB-lite"/>
    </source>
</evidence>
<proteinExistence type="predicted"/>
<comment type="caution">
    <text evidence="2">The sequence shown here is derived from an EMBL/GenBank/DDBJ whole genome shotgun (WGS) entry which is preliminary data.</text>
</comment>
<reference evidence="2 3" key="2">
    <citation type="journal article" date="2017" name="Sci. Rep.">
        <title>Ant-infecting Ophiocordyceps genomes reveal a high diversity of potential behavioral manipulation genes and a possible major role for enterotoxins.</title>
        <authorList>
            <person name="de Bekker C."/>
            <person name="Ohm R.A."/>
            <person name="Evans H.C."/>
            <person name="Brachmann A."/>
            <person name="Hughes D.P."/>
        </authorList>
    </citation>
    <scope>NUCLEOTIDE SEQUENCE [LARGE SCALE GENOMIC DNA]</scope>
    <source>
        <strain evidence="2 3">SC16a</strain>
    </source>
</reference>
<dbReference type="Proteomes" id="UP000037136">
    <property type="component" value="Unassembled WGS sequence"/>
</dbReference>
<gene>
    <name evidence="2" type="ORF">XA68_11223</name>
</gene>
<evidence type="ECO:0000313" key="3">
    <source>
        <dbReference type="Proteomes" id="UP000037136"/>
    </source>
</evidence>
<dbReference type="AlphaFoldDB" id="A0A2A9PNU6"/>
<reference evidence="2 3" key="1">
    <citation type="journal article" date="2015" name="BMC Genomics">
        <title>Gene expression during zombie ant biting behavior reflects the complexity underlying fungal parasitic behavioral manipulation.</title>
        <authorList>
            <person name="de Bekker C."/>
            <person name="Ohm R.A."/>
            <person name="Loreto R.G."/>
            <person name="Sebastian A."/>
            <person name="Albert I."/>
            <person name="Merrow M."/>
            <person name="Brachmann A."/>
            <person name="Hughes D.P."/>
        </authorList>
    </citation>
    <scope>NUCLEOTIDE SEQUENCE [LARGE SCALE GENOMIC DNA]</scope>
    <source>
        <strain evidence="2 3">SC16a</strain>
    </source>
</reference>
<name>A0A2A9PNU6_OPHUN</name>
<accession>A0A2A9PNU6</accession>
<organism evidence="2 3">
    <name type="scientific">Ophiocordyceps unilateralis</name>
    <name type="common">Zombie-ant fungus</name>
    <name type="synonym">Torrubia unilateralis</name>
    <dbReference type="NCBI Taxonomy" id="268505"/>
    <lineage>
        <taxon>Eukaryota</taxon>
        <taxon>Fungi</taxon>
        <taxon>Dikarya</taxon>
        <taxon>Ascomycota</taxon>
        <taxon>Pezizomycotina</taxon>
        <taxon>Sordariomycetes</taxon>
        <taxon>Hypocreomycetidae</taxon>
        <taxon>Hypocreales</taxon>
        <taxon>Ophiocordycipitaceae</taxon>
        <taxon>Ophiocordyceps</taxon>
    </lineage>
</organism>
<dbReference type="EMBL" id="LAZP02000014">
    <property type="protein sequence ID" value="PFH62904.1"/>
    <property type="molecule type" value="Genomic_DNA"/>
</dbReference>
<sequence>MERPLPRPRLPPSPLLSLSLSLSSASERLSLSFDSPRLNDPRLLSPPGRRRQPTAGQPRLACPPKRTDCGTWCGGGRAAPPPPHFAPLHLLPPSSALGRIGATAGRPRPDLGALVWEAERREDSFDGQDGTGWDETSRVVKVPGCVVVPFLGTHPPSLWRLAPTQARPDPLALPRSQAACMYGGARSSSH</sequence>
<keyword evidence="3" id="KW-1185">Reference proteome</keyword>